<gene>
    <name evidence="1" type="ORF">SDC9_110237</name>
</gene>
<evidence type="ECO:0000313" key="1">
    <source>
        <dbReference type="EMBL" id="MPM63357.1"/>
    </source>
</evidence>
<reference evidence="1" key="1">
    <citation type="submission" date="2019-08" db="EMBL/GenBank/DDBJ databases">
        <authorList>
            <person name="Kucharzyk K."/>
            <person name="Murdoch R.W."/>
            <person name="Higgins S."/>
            <person name="Loffler F."/>
        </authorList>
    </citation>
    <scope>NUCLEOTIDE SEQUENCE</scope>
</reference>
<comment type="caution">
    <text evidence="1">The sequence shown here is derived from an EMBL/GenBank/DDBJ whole genome shotgun (WGS) entry which is preliminary data.</text>
</comment>
<proteinExistence type="predicted"/>
<name>A0A645BDF0_9ZZZZ</name>
<sequence>MEVVKKMGADITIGVSLYGNVFPINLNKNKRISKLKAGMLSRFLALKRLTDMDLSKADISLSLKIPNEDYGVFKKFLSGHKLIDCGFESTEEIIKEIKKLI</sequence>
<organism evidence="1">
    <name type="scientific">bioreactor metagenome</name>
    <dbReference type="NCBI Taxonomy" id="1076179"/>
    <lineage>
        <taxon>unclassified sequences</taxon>
        <taxon>metagenomes</taxon>
        <taxon>ecological metagenomes</taxon>
    </lineage>
</organism>
<protein>
    <submittedName>
        <fullName evidence="1">Uncharacterized protein</fullName>
    </submittedName>
</protein>
<dbReference type="AlphaFoldDB" id="A0A645BDF0"/>
<accession>A0A645BDF0</accession>
<dbReference type="EMBL" id="VSSQ01019367">
    <property type="protein sequence ID" value="MPM63357.1"/>
    <property type="molecule type" value="Genomic_DNA"/>
</dbReference>